<dbReference type="RefSeq" id="YP_003969358.1">
    <property type="nucleotide sequence ID" value="NC_014636.1"/>
</dbReference>
<organism evidence="1 2">
    <name type="scientific">Aeromonas phage phiAS5</name>
    <dbReference type="NCBI Taxonomy" id="879630"/>
    <lineage>
        <taxon>Viruses</taxon>
        <taxon>Duplodnaviria</taxon>
        <taxon>Heunggongvirae</taxon>
        <taxon>Uroviricota</taxon>
        <taxon>Caudoviricetes</taxon>
        <taxon>Pantevenvirales</taxon>
        <taxon>Straboviridae</taxon>
        <taxon>Chrysonvirus</taxon>
        <taxon>Chrysonvirus as5</taxon>
    </lineage>
</organism>
<sequence>MFSMKDIGEDGKLILVHKNKINKVGIVEYTGNPLHPFIVHGDVPSVCALESDSTAFFKKLNECMGDYEKAEVVDPSVSTDVFPIKAVTIKSTDSTIYKGKRHHILHCRNAYVIYRSGTKFFIKDFITGTLDIHTKESAVEFVNSSDHIHKIMRYRDKYVRFINK</sequence>
<dbReference type="Proteomes" id="UP000002236">
    <property type="component" value="Segment"/>
</dbReference>
<dbReference type="EMBL" id="HM452126">
    <property type="protein sequence ID" value="ADM79912.1"/>
    <property type="molecule type" value="Genomic_DNA"/>
</dbReference>
<proteinExistence type="predicted"/>
<dbReference type="KEGG" id="vg:9861476"/>
<dbReference type="OrthoDB" id="31301at10239"/>
<keyword evidence="2" id="KW-1185">Reference proteome</keyword>
<evidence type="ECO:0000313" key="1">
    <source>
        <dbReference type="EMBL" id="ADM79912.1"/>
    </source>
</evidence>
<gene>
    <name evidence="1" type="ORF">phiAS5_ORF0069</name>
</gene>
<dbReference type="GeneID" id="9861476"/>
<evidence type="ECO:0000313" key="2">
    <source>
        <dbReference type="Proteomes" id="UP000002236"/>
    </source>
</evidence>
<protein>
    <submittedName>
        <fullName evidence="1">Uncharacterized protein</fullName>
    </submittedName>
</protein>
<name>E1A2G6_9CAUD</name>
<accession>E1A2G6</accession>
<reference evidence="1 2" key="1">
    <citation type="journal article" date="2012" name="Vet. Microbiol.">
        <title>Complete genome sequence and characterization of a broad-host range T4-like bacteriophage phiAS5 infecting Aeromonas salmonicida subsp. salmonicida.</title>
        <authorList>
            <person name="Kim J.H."/>
            <person name="Son J.S."/>
            <person name="Choi Y.J."/>
            <person name="Choresca C.H.Jr."/>
            <person name="Shin S.P."/>
            <person name="Han J.E."/>
            <person name="Jun J.W."/>
            <person name="Park S.C."/>
        </authorList>
    </citation>
    <scope>NUCLEOTIDE SEQUENCE [LARGE SCALE GENOMIC DNA]</scope>
</reference>